<gene>
    <name evidence="1" type="ORF">GSPATT00001362001</name>
</gene>
<dbReference type="AlphaFoldDB" id="A0CWJ2"/>
<evidence type="ECO:0000313" key="1">
    <source>
        <dbReference type="EMBL" id="CAK75159.1"/>
    </source>
</evidence>
<dbReference type="InParanoid" id="A0CWJ2"/>
<keyword evidence="2" id="KW-1185">Reference proteome</keyword>
<name>A0CWJ2_PARTE</name>
<dbReference type="EMBL" id="CT868207">
    <property type="protein sequence ID" value="CAK75159.1"/>
    <property type="molecule type" value="Genomic_DNA"/>
</dbReference>
<dbReference type="HOGENOM" id="CLU_1707699_0_0_1"/>
<proteinExistence type="predicted"/>
<reference evidence="1 2" key="1">
    <citation type="journal article" date="2006" name="Nature">
        <title>Global trends of whole-genome duplications revealed by the ciliate Paramecium tetraurelia.</title>
        <authorList>
            <consortium name="Genoscope"/>
            <person name="Aury J.-M."/>
            <person name="Jaillon O."/>
            <person name="Duret L."/>
            <person name="Noel B."/>
            <person name="Jubin C."/>
            <person name="Porcel B.M."/>
            <person name="Segurens B."/>
            <person name="Daubin V."/>
            <person name="Anthouard V."/>
            <person name="Aiach N."/>
            <person name="Arnaiz O."/>
            <person name="Billaut A."/>
            <person name="Beisson J."/>
            <person name="Blanc I."/>
            <person name="Bouhouche K."/>
            <person name="Camara F."/>
            <person name="Duharcourt S."/>
            <person name="Guigo R."/>
            <person name="Gogendeau D."/>
            <person name="Katinka M."/>
            <person name="Keller A.-M."/>
            <person name="Kissmehl R."/>
            <person name="Klotz C."/>
            <person name="Koll F."/>
            <person name="Le Moue A."/>
            <person name="Lepere C."/>
            <person name="Malinsky S."/>
            <person name="Nowacki M."/>
            <person name="Nowak J.K."/>
            <person name="Plattner H."/>
            <person name="Poulain J."/>
            <person name="Ruiz F."/>
            <person name="Serrano V."/>
            <person name="Zagulski M."/>
            <person name="Dessen P."/>
            <person name="Betermier M."/>
            <person name="Weissenbach J."/>
            <person name="Scarpelli C."/>
            <person name="Schachter V."/>
            <person name="Sperling L."/>
            <person name="Meyer E."/>
            <person name="Cohen J."/>
            <person name="Wincker P."/>
        </authorList>
    </citation>
    <scope>NUCLEOTIDE SEQUENCE [LARGE SCALE GENOMIC DNA]</scope>
    <source>
        <strain evidence="1 2">Stock d4-2</strain>
    </source>
</reference>
<evidence type="ECO:0000313" key="2">
    <source>
        <dbReference type="Proteomes" id="UP000000600"/>
    </source>
</evidence>
<dbReference type="RefSeq" id="XP_001442556.1">
    <property type="nucleotide sequence ID" value="XM_001442519.1"/>
</dbReference>
<protein>
    <submittedName>
        <fullName evidence="1">Uncharacterized protein</fullName>
    </submittedName>
</protein>
<organism evidence="1 2">
    <name type="scientific">Paramecium tetraurelia</name>
    <dbReference type="NCBI Taxonomy" id="5888"/>
    <lineage>
        <taxon>Eukaryota</taxon>
        <taxon>Sar</taxon>
        <taxon>Alveolata</taxon>
        <taxon>Ciliophora</taxon>
        <taxon>Intramacronucleata</taxon>
        <taxon>Oligohymenophorea</taxon>
        <taxon>Peniculida</taxon>
        <taxon>Parameciidae</taxon>
        <taxon>Paramecium</taxon>
    </lineage>
</organism>
<accession>A0CWJ2</accession>
<dbReference type="KEGG" id="ptm:GSPATT00001362001"/>
<sequence>MKILNINKLQNQQKNITQSLLQEFAEKSSKTFISSIKQAYEERNHLNQVIIKYEPIINKIYAEVLGFKMQQMKDFIDNSDTNNREQIVTLIIHIEDVLQEIEKHFAIPYDKKYIEEVCKMLYQFVLVYEITIPEVVQVEGDQNSSCRWCQKCTIS</sequence>
<dbReference type="GeneID" id="5028341"/>
<dbReference type="Proteomes" id="UP000000600">
    <property type="component" value="Unassembled WGS sequence"/>
</dbReference>